<evidence type="ECO:0000313" key="3">
    <source>
        <dbReference type="EMBL" id="KAB7500910.1"/>
    </source>
</evidence>
<feature type="region of interest" description="Disordered" evidence="1">
    <location>
        <begin position="1"/>
        <end position="58"/>
    </location>
</feature>
<evidence type="ECO:0000259" key="2">
    <source>
        <dbReference type="PROSITE" id="PS50245"/>
    </source>
</evidence>
<feature type="domain" description="CAP-Gly" evidence="2">
    <location>
        <begin position="143"/>
        <end position="185"/>
    </location>
</feature>
<dbReference type="AlphaFoldDB" id="A0A5N5T7C1"/>
<dbReference type="OrthoDB" id="3176171at2759"/>
<keyword evidence="4" id="KW-1185">Reference proteome</keyword>
<dbReference type="FunFam" id="2.30.30.190:FF:000014">
    <property type="entry name" value="Uncharacterized protein, isoform E"/>
    <property type="match status" value="1"/>
</dbReference>
<organism evidence="3 4">
    <name type="scientific">Armadillidium nasatum</name>
    <dbReference type="NCBI Taxonomy" id="96803"/>
    <lineage>
        <taxon>Eukaryota</taxon>
        <taxon>Metazoa</taxon>
        <taxon>Ecdysozoa</taxon>
        <taxon>Arthropoda</taxon>
        <taxon>Crustacea</taxon>
        <taxon>Multicrustacea</taxon>
        <taxon>Malacostraca</taxon>
        <taxon>Eumalacostraca</taxon>
        <taxon>Peracarida</taxon>
        <taxon>Isopoda</taxon>
        <taxon>Oniscidea</taxon>
        <taxon>Crinocheta</taxon>
        <taxon>Armadillidiidae</taxon>
        <taxon>Armadillidium</taxon>
    </lineage>
</organism>
<feature type="compositionally biased region" description="Low complexity" evidence="1">
    <location>
        <begin position="43"/>
        <end position="53"/>
    </location>
</feature>
<dbReference type="PROSITE" id="PS00845">
    <property type="entry name" value="CAP_GLY_1"/>
    <property type="match status" value="1"/>
</dbReference>
<reference evidence="3 4" key="1">
    <citation type="journal article" date="2019" name="PLoS Biol.">
        <title>Sex chromosomes control vertical transmission of feminizing Wolbachia symbionts in an isopod.</title>
        <authorList>
            <person name="Becking T."/>
            <person name="Chebbi M.A."/>
            <person name="Giraud I."/>
            <person name="Moumen B."/>
            <person name="Laverre T."/>
            <person name="Caubet Y."/>
            <person name="Peccoud J."/>
            <person name="Gilbert C."/>
            <person name="Cordaux R."/>
        </authorList>
    </citation>
    <scope>NUCLEOTIDE SEQUENCE [LARGE SCALE GENOMIC DNA]</scope>
    <source>
        <strain evidence="3">ANa2</strain>
        <tissue evidence="3">Whole body excluding digestive tract and cuticle</tissue>
    </source>
</reference>
<sequence length="241" mass="26179">NNGEADSVYIESENTSRAAIVSEGQGKVSSTDNSKEMAAFSSNVDSQNNNTHNNNKENALEETAVTMRSDHIQRREIRNSDNRKSLPIINSSSLVNGAHNENQEVDISSLSLPPTPSAPEWCTLGESVQIRPYNYSGVVAYVGPTDFAQGTWVGIELDVPMGKNDGCVNGVRYFSCRPKCGMFVRPDKVILDRRGRAMRSGKSSQSQGGSLAPTGHMKRSRSTADRLSDVGTLRGHSKSNN</sequence>
<gene>
    <name evidence="3" type="primary">tbcb-1</name>
    <name evidence="3" type="ORF">Anas_01107</name>
</gene>
<protein>
    <submittedName>
        <fullName evidence="3">Tubulin-specific chaperone B</fullName>
    </submittedName>
</protein>
<dbReference type="Pfam" id="PF01302">
    <property type="entry name" value="CAP_GLY"/>
    <property type="match status" value="1"/>
</dbReference>
<proteinExistence type="predicted"/>
<comment type="caution">
    <text evidence="3">The sequence shown here is derived from an EMBL/GenBank/DDBJ whole genome shotgun (WGS) entry which is preliminary data.</text>
</comment>
<feature type="region of interest" description="Disordered" evidence="1">
    <location>
        <begin position="195"/>
        <end position="241"/>
    </location>
</feature>
<dbReference type="InterPro" id="IPR036859">
    <property type="entry name" value="CAP-Gly_dom_sf"/>
</dbReference>
<feature type="non-terminal residue" evidence="3">
    <location>
        <position position="1"/>
    </location>
</feature>
<name>A0A5N5T7C1_9CRUS</name>
<evidence type="ECO:0000313" key="4">
    <source>
        <dbReference type="Proteomes" id="UP000326759"/>
    </source>
</evidence>
<dbReference type="Gene3D" id="2.30.30.190">
    <property type="entry name" value="CAP Gly-rich-like domain"/>
    <property type="match status" value="1"/>
</dbReference>
<dbReference type="EMBL" id="SEYY01012253">
    <property type="protein sequence ID" value="KAB7500910.1"/>
    <property type="molecule type" value="Genomic_DNA"/>
</dbReference>
<accession>A0A5N5T7C1</accession>
<dbReference type="Proteomes" id="UP000326759">
    <property type="component" value="Unassembled WGS sequence"/>
</dbReference>
<dbReference type="PROSITE" id="PS50245">
    <property type="entry name" value="CAP_GLY_2"/>
    <property type="match status" value="1"/>
</dbReference>
<evidence type="ECO:0000256" key="1">
    <source>
        <dbReference type="SAM" id="MobiDB-lite"/>
    </source>
</evidence>
<dbReference type="InterPro" id="IPR000938">
    <property type="entry name" value="CAP-Gly_domain"/>
</dbReference>
<feature type="compositionally biased region" description="Low complexity" evidence="1">
    <location>
        <begin position="200"/>
        <end position="210"/>
    </location>
</feature>
<dbReference type="SUPFAM" id="SSF74924">
    <property type="entry name" value="Cap-Gly domain"/>
    <property type="match status" value="1"/>
</dbReference>
<dbReference type="SMART" id="SM01052">
    <property type="entry name" value="CAP_GLY"/>
    <property type="match status" value="1"/>
</dbReference>
<dbReference type="PANTHER" id="PTHR18916">
    <property type="entry name" value="DYNACTIN 1-RELATED MICROTUBULE-BINDING"/>
    <property type="match status" value="1"/>
</dbReference>